<evidence type="ECO:0000313" key="3">
    <source>
        <dbReference type="Proteomes" id="UP000187074"/>
    </source>
</evidence>
<comment type="caution">
    <text evidence="2">The sequence shown here is derived from an EMBL/GenBank/DDBJ whole genome shotgun (WGS) entry which is preliminary data.</text>
</comment>
<dbReference type="Proteomes" id="UP000187074">
    <property type="component" value="Unassembled WGS sequence"/>
</dbReference>
<dbReference type="AlphaFoldDB" id="A0A1R1A9U9"/>
<dbReference type="Gene3D" id="2.40.380.10">
    <property type="entry name" value="FomD-like"/>
    <property type="match status" value="1"/>
</dbReference>
<dbReference type="Pfam" id="PF04167">
    <property type="entry name" value="DUF402"/>
    <property type="match status" value="1"/>
</dbReference>
<dbReference type="PANTHER" id="PTHR41271">
    <property type="entry name" value="DUF402 DOMAIN-CONTAINING PROTEIN"/>
    <property type="match status" value="1"/>
</dbReference>
<gene>
    <name evidence="2" type="ORF">BK123_34210</name>
</gene>
<protein>
    <recommendedName>
        <fullName evidence="1">DUF402 domain-containing protein</fullName>
    </recommendedName>
</protein>
<dbReference type="InterPro" id="IPR035930">
    <property type="entry name" value="FomD-like_sf"/>
</dbReference>
<dbReference type="InterPro" id="IPR007295">
    <property type="entry name" value="DUF402"/>
</dbReference>
<organism evidence="2 3">
    <name type="scientific">Paenibacillus lautus</name>
    <name type="common">Bacillus lautus</name>
    <dbReference type="NCBI Taxonomy" id="1401"/>
    <lineage>
        <taxon>Bacteria</taxon>
        <taxon>Bacillati</taxon>
        <taxon>Bacillota</taxon>
        <taxon>Bacilli</taxon>
        <taxon>Bacillales</taxon>
        <taxon>Paenibacillaceae</taxon>
        <taxon>Paenibacillus</taxon>
    </lineage>
</organism>
<dbReference type="RefSeq" id="WP_076326731.1">
    <property type="nucleotide sequence ID" value="NZ_MRTF01000033.1"/>
</dbReference>
<evidence type="ECO:0000259" key="1">
    <source>
        <dbReference type="Pfam" id="PF04167"/>
    </source>
</evidence>
<reference evidence="2 3" key="1">
    <citation type="submission" date="2016-11" db="EMBL/GenBank/DDBJ databases">
        <title>Paenibacillus species isolates.</title>
        <authorList>
            <person name="Beno S.M."/>
        </authorList>
    </citation>
    <scope>NUCLEOTIDE SEQUENCE [LARGE SCALE GENOMIC DNA]</scope>
    <source>
        <strain evidence="2 3">FSL F4-0100</strain>
    </source>
</reference>
<dbReference type="STRING" id="1401.BK123_34210"/>
<dbReference type="OrthoDB" id="2002222at2"/>
<accession>A0A1R1A9U9</accession>
<name>A0A1R1A9U9_PAELA</name>
<dbReference type="EMBL" id="MRTF01000033">
    <property type="protein sequence ID" value="OME82344.1"/>
    <property type="molecule type" value="Genomic_DNA"/>
</dbReference>
<dbReference type="SUPFAM" id="SSF159234">
    <property type="entry name" value="FomD-like"/>
    <property type="match status" value="1"/>
</dbReference>
<evidence type="ECO:0000313" key="2">
    <source>
        <dbReference type="EMBL" id="OME82344.1"/>
    </source>
</evidence>
<dbReference type="PANTHER" id="PTHR41271:SF1">
    <property type="entry name" value="DUF402 DOMAIN-CONTAINING PROTEIN"/>
    <property type="match status" value="1"/>
</dbReference>
<feature type="domain" description="DUF402" evidence="1">
    <location>
        <begin position="65"/>
        <end position="159"/>
    </location>
</feature>
<sequence>MKRKLADRLDWNRVLHRKFISKFVDEVDFKGHITLISIYQVKESLRRNINGQEICLVDDGYFWMQHFPSDSNYCVTTMFNEKKEVVQWYFDISKCVGVTEQGIPFWDDLYLDIVVSPTGDFYIKDEDELEEALLKKYIKEDDYRLAKSIMTDLIKEIERMENNIIKNSTNHFEYILMESQGRH</sequence>
<proteinExistence type="predicted"/>